<dbReference type="Proteomes" id="UP001371224">
    <property type="component" value="Unassembled WGS sequence"/>
</dbReference>
<accession>A0ABU8L914</accession>
<evidence type="ECO:0000256" key="1">
    <source>
        <dbReference type="ARBA" id="ARBA00001917"/>
    </source>
</evidence>
<feature type="domain" description="NADH:flavin oxidoreductase/NADH oxidase N-terminal" evidence="6">
    <location>
        <begin position="3"/>
        <end position="344"/>
    </location>
</feature>
<keyword evidence="4" id="KW-0521">NADP</keyword>
<evidence type="ECO:0000256" key="4">
    <source>
        <dbReference type="ARBA" id="ARBA00022857"/>
    </source>
</evidence>
<dbReference type="SUPFAM" id="SSF51395">
    <property type="entry name" value="FMN-linked oxidoreductases"/>
    <property type="match status" value="1"/>
</dbReference>
<protein>
    <submittedName>
        <fullName evidence="7">NADH:flavin oxidoreductase/NADH oxidase</fullName>
    </submittedName>
</protein>
<dbReference type="InterPro" id="IPR044152">
    <property type="entry name" value="YqjM-like"/>
</dbReference>
<sequence>MTLFSPLTVRDATLPNRVGVSPMCMYSSTDGFPDDFHVAHLGRFALGGAGLVIAEATAVHPVGRISPFDAGIWDDAHIPGWRRVADLVSRAGSVPGIQLGHAGRRAAVREPWRAGAPLDDADATAGFGAWPLVGPSEIPAGPGHQVPAEMTVAEIARSVQDWHDGAARAMRAGFRFVELHGAHGYLLHSFLSPVSNRRTDAYGGSAENRLRYPLEVVAAVREAIGDGIPLSYRISSVDGAEGGLELDDLVEVARRLAAAGVDIIDTSSGGIITDRSSDTRVRRGFAFHADFSRHIRREVDVLTATVGFVVDPVQANLLLEHGDADLVLLGREMLDDPNWAHRARLALGDDSHASWDVRFGSALGPRHRTLGRLAEAGETPLSRFEG</sequence>
<keyword evidence="2" id="KW-0285">Flavoprotein</keyword>
<dbReference type="RefSeq" id="WP_337331480.1">
    <property type="nucleotide sequence ID" value="NZ_JBBDGM010000004.1"/>
</dbReference>
<dbReference type="InterPro" id="IPR013785">
    <property type="entry name" value="Aldolase_TIM"/>
</dbReference>
<keyword evidence="5" id="KW-0560">Oxidoreductase</keyword>
<evidence type="ECO:0000256" key="5">
    <source>
        <dbReference type="ARBA" id="ARBA00023002"/>
    </source>
</evidence>
<keyword evidence="3" id="KW-0288">FMN</keyword>
<evidence type="ECO:0000259" key="6">
    <source>
        <dbReference type="Pfam" id="PF00724"/>
    </source>
</evidence>
<name>A0ABU8L914_9MICO</name>
<dbReference type="PANTHER" id="PTHR43303:SF4">
    <property type="entry name" value="NADPH DEHYDROGENASE C23G7.10C-RELATED"/>
    <property type="match status" value="1"/>
</dbReference>
<evidence type="ECO:0000256" key="3">
    <source>
        <dbReference type="ARBA" id="ARBA00022643"/>
    </source>
</evidence>
<gene>
    <name evidence="7" type="ORF">WDU99_05715</name>
</gene>
<comment type="cofactor">
    <cofactor evidence="1">
        <name>FMN</name>
        <dbReference type="ChEBI" id="CHEBI:58210"/>
    </cofactor>
</comment>
<reference evidence="7 8" key="1">
    <citation type="submission" date="2024-02" db="EMBL/GenBank/DDBJ databases">
        <authorList>
            <person name="Saticioglu I.B."/>
        </authorList>
    </citation>
    <scope>NUCLEOTIDE SEQUENCE [LARGE SCALE GENOMIC DNA]</scope>
    <source>
        <strain evidence="7 8">Mu-80</strain>
    </source>
</reference>
<proteinExistence type="predicted"/>
<evidence type="ECO:0000313" key="8">
    <source>
        <dbReference type="Proteomes" id="UP001371224"/>
    </source>
</evidence>
<organism evidence="7 8">
    <name type="scientific">Microbacterium bandirmense</name>
    <dbReference type="NCBI Taxonomy" id="3122050"/>
    <lineage>
        <taxon>Bacteria</taxon>
        <taxon>Bacillati</taxon>
        <taxon>Actinomycetota</taxon>
        <taxon>Actinomycetes</taxon>
        <taxon>Micrococcales</taxon>
        <taxon>Microbacteriaceae</taxon>
        <taxon>Microbacterium</taxon>
    </lineage>
</organism>
<dbReference type="EMBL" id="JBBDGM010000004">
    <property type="protein sequence ID" value="MEJ1087809.1"/>
    <property type="molecule type" value="Genomic_DNA"/>
</dbReference>
<comment type="caution">
    <text evidence="7">The sequence shown here is derived from an EMBL/GenBank/DDBJ whole genome shotgun (WGS) entry which is preliminary data.</text>
</comment>
<keyword evidence="8" id="KW-1185">Reference proteome</keyword>
<dbReference type="InterPro" id="IPR001155">
    <property type="entry name" value="OxRdtase_FMN_N"/>
</dbReference>
<evidence type="ECO:0000313" key="7">
    <source>
        <dbReference type="EMBL" id="MEJ1087809.1"/>
    </source>
</evidence>
<dbReference type="Pfam" id="PF00724">
    <property type="entry name" value="Oxidored_FMN"/>
    <property type="match status" value="1"/>
</dbReference>
<evidence type="ECO:0000256" key="2">
    <source>
        <dbReference type="ARBA" id="ARBA00022630"/>
    </source>
</evidence>
<dbReference type="Gene3D" id="3.20.20.70">
    <property type="entry name" value="Aldolase class I"/>
    <property type="match status" value="1"/>
</dbReference>
<dbReference type="CDD" id="cd02932">
    <property type="entry name" value="OYE_YqiM_FMN"/>
    <property type="match status" value="1"/>
</dbReference>
<dbReference type="PANTHER" id="PTHR43303">
    <property type="entry name" value="NADPH DEHYDROGENASE C23G7.10C-RELATED"/>
    <property type="match status" value="1"/>
</dbReference>